<dbReference type="RefSeq" id="WP_377549348.1">
    <property type="nucleotide sequence ID" value="NZ_JBHSBN010000017.1"/>
</dbReference>
<accession>A0ABV8KSW2</accession>
<protein>
    <submittedName>
        <fullName evidence="3">DUF4129 domain-containing protein</fullName>
    </submittedName>
</protein>
<dbReference type="Pfam" id="PF13559">
    <property type="entry name" value="DUF4129"/>
    <property type="match status" value="1"/>
</dbReference>
<dbReference type="Proteomes" id="UP001595868">
    <property type="component" value="Unassembled WGS sequence"/>
</dbReference>
<proteinExistence type="predicted"/>
<keyword evidence="4" id="KW-1185">Reference proteome</keyword>
<sequence>MSRWWNELVATLGDPVPGGVPALGILLFLFTALVAVLWYLWPAWSPARWRLGTLRGSGRSRRGRRFRWRGLGALRFRWRWRRRRRRGRAAEVGADLPDDQVPDLPAAVLALSADELAAAGRYAEAVRERLRAIIRELIERGVVSARPGWTVTELAGAAGRAHPPTAAPLRAASDLFSEIWYGLRPATAEDDLAMRTHGDRVRDALTGPAPAPTPVATP</sequence>
<dbReference type="InterPro" id="IPR025403">
    <property type="entry name" value="TgpA-like_C"/>
</dbReference>
<evidence type="ECO:0000256" key="1">
    <source>
        <dbReference type="SAM" id="Phobius"/>
    </source>
</evidence>
<name>A0ABV8KSW2_9ACTN</name>
<feature type="transmembrane region" description="Helical" evidence="1">
    <location>
        <begin position="20"/>
        <end position="41"/>
    </location>
</feature>
<feature type="domain" description="Protein-glutamine gamma-glutamyltransferase-like C-terminal" evidence="2">
    <location>
        <begin position="130"/>
        <end position="195"/>
    </location>
</feature>
<comment type="caution">
    <text evidence="3">The sequence shown here is derived from an EMBL/GenBank/DDBJ whole genome shotgun (WGS) entry which is preliminary data.</text>
</comment>
<evidence type="ECO:0000313" key="4">
    <source>
        <dbReference type="Proteomes" id="UP001595868"/>
    </source>
</evidence>
<keyword evidence="1" id="KW-0812">Transmembrane</keyword>
<keyword evidence="1" id="KW-0472">Membrane</keyword>
<evidence type="ECO:0000313" key="3">
    <source>
        <dbReference type="EMBL" id="MFC4108716.1"/>
    </source>
</evidence>
<organism evidence="3 4">
    <name type="scientific">Micromonospora zhanjiangensis</name>
    <dbReference type="NCBI Taxonomy" id="1522057"/>
    <lineage>
        <taxon>Bacteria</taxon>
        <taxon>Bacillati</taxon>
        <taxon>Actinomycetota</taxon>
        <taxon>Actinomycetes</taxon>
        <taxon>Micromonosporales</taxon>
        <taxon>Micromonosporaceae</taxon>
        <taxon>Micromonospora</taxon>
    </lineage>
</organism>
<keyword evidence="1" id="KW-1133">Transmembrane helix</keyword>
<gene>
    <name evidence="3" type="ORF">ACFOX0_22620</name>
</gene>
<reference evidence="4" key="1">
    <citation type="journal article" date="2019" name="Int. J. Syst. Evol. Microbiol.">
        <title>The Global Catalogue of Microorganisms (GCM) 10K type strain sequencing project: providing services to taxonomists for standard genome sequencing and annotation.</title>
        <authorList>
            <consortium name="The Broad Institute Genomics Platform"/>
            <consortium name="The Broad Institute Genome Sequencing Center for Infectious Disease"/>
            <person name="Wu L."/>
            <person name="Ma J."/>
        </authorList>
    </citation>
    <scope>NUCLEOTIDE SEQUENCE [LARGE SCALE GENOMIC DNA]</scope>
    <source>
        <strain evidence="4">2902at01</strain>
    </source>
</reference>
<dbReference type="EMBL" id="JBHSBN010000017">
    <property type="protein sequence ID" value="MFC4108716.1"/>
    <property type="molecule type" value="Genomic_DNA"/>
</dbReference>
<evidence type="ECO:0000259" key="2">
    <source>
        <dbReference type="Pfam" id="PF13559"/>
    </source>
</evidence>